<name>A0A167HN03_CALVF</name>
<dbReference type="EMBL" id="KV417318">
    <property type="protein sequence ID" value="KZO91802.1"/>
    <property type="molecule type" value="Genomic_DNA"/>
</dbReference>
<gene>
    <name evidence="2" type="ORF">CALVIDRAFT_541546</name>
</gene>
<organism evidence="2 3">
    <name type="scientific">Calocera viscosa (strain TUFC12733)</name>
    <dbReference type="NCBI Taxonomy" id="1330018"/>
    <lineage>
        <taxon>Eukaryota</taxon>
        <taxon>Fungi</taxon>
        <taxon>Dikarya</taxon>
        <taxon>Basidiomycota</taxon>
        <taxon>Agaricomycotina</taxon>
        <taxon>Dacrymycetes</taxon>
        <taxon>Dacrymycetales</taxon>
        <taxon>Dacrymycetaceae</taxon>
        <taxon>Calocera</taxon>
    </lineage>
</organism>
<evidence type="ECO:0000313" key="2">
    <source>
        <dbReference type="EMBL" id="KZO91802.1"/>
    </source>
</evidence>
<proteinExistence type="predicted"/>
<protein>
    <submittedName>
        <fullName evidence="2">Uncharacterized protein</fullName>
    </submittedName>
</protein>
<feature type="transmembrane region" description="Helical" evidence="1">
    <location>
        <begin position="12"/>
        <end position="29"/>
    </location>
</feature>
<keyword evidence="1" id="KW-0812">Transmembrane</keyword>
<dbReference type="Proteomes" id="UP000076738">
    <property type="component" value="Unassembled WGS sequence"/>
</dbReference>
<keyword evidence="3" id="KW-1185">Reference proteome</keyword>
<keyword evidence="1" id="KW-0472">Membrane</keyword>
<dbReference type="AlphaFoldDB" id="A0A167HN03"/>
<reference evidence="2 3" key="1">
    <citation type="journal article" date="2016" name="Mol. Biol. Evol.">
        <title>Comparative Genomics of Early-Diverging Mushroom-Forming Fungi Provides Insights into the Origins of Lignocellulose Decay Capabilities.</title>
        <authorList>
            <person name="Nagy L.G."/>
            <person name="Riley R."/>
            <person name="Tritt A."/>
            <person name="Adam C."/>
            <person name="Daum C."/>
            <person name="Floudas D."/>
            <person name="Sun H."/>
            <person name="Yadav J.S."/>
            <person name="Pangilinan J."/>
            <person name="Larsson K.H."/>
            <person name="Matsuura K."/>
            <person name="Barry K."/>
            <person name="Labutti K."/>
            <person name="Kuo R."/>
            <person name="Ohm R.A."/>
            <person name="Bhattacharya S.S."/>
            <person name="Shirouzu T."/>
            <person name="Yoshinaga Y."/>
            <person name="Martin F.M."/>
            <person name="Grigoriev I.V."/>
            <person name="Hibbett D.S."/>
        </authorList>
    </citation>
    <scope>NUCLEOTIDE SEQUENCE [LARGE SCALE GENOMIC DNA]</scope>
    <source>
        <strain evidence="2 3">TUFC12733</strain>
    </source>
</reference>
<keyword evidence="1" id="KW-1133">Transmembrane helix</keyword>
<evidence type="ECO:0000256" key="1">
    <source>
        <dbReference type="SAM" id="Phobius"/>
    </source>
</evidence>
<dbReference type="OrthoDB" id="10421979at2759"/>
<sequence>MPLDPVLRDHPKLCAFLALLPMMVLWAIARLLYTDHGVPGSLALFAAIFASAVWLLACAHWAIEAQ</sequence>
<feature type="transmembrane region" description="Helical" evidence="1">
    <location>
        <begin position="41"/>
        <end position="63"/>
    </location>
</feature>
<evidence type="ECO:0000313" key="3">
    <source>
        <dbReference type="Proteomes" id="UP000076738"/>
    </source>
</evidence>
<accession>A0A167HN03</accession>